<proteinExistence type="predicted"/>
<reference evidence="3 4" key="1">
    <citation type="submission" date="2023-01" db="EMBL/GenBank/DDBJ databases">
        <title>Minimal conservation of predation-associated metabolite biosynthetic gene clusters underscores biosynthetic potential of Myxococcota including descriptions for ten novel species: Archangium lansinium sp. nov., Myxococcus landrumus sp. nov., Nannocystis bai.</title>
        <authorList>
            <person name="Ahearne A."/>
            <person name="Stevens C."/>
            <person name="Dowd S."/>
        </authorList>
    </citation>
    <scope>NUCLEOTIDE SEQUENCE [LARGE SCALE GENOMIC DNA]</scope>
    <source>
        <strain evidence="3 4">WIWO2</strain>
    </source>
</reference>
<organism evidence="3 4">
    <name type="scientific">Sorangium atrum</name>
    <dbReference type="NCBI Taxonomy" id="2995308"/>
    <lineage>
        <taxon>Bacteria</taxon>
        <taxon>Pseudomonadati</taxon>
        <taxon>Myxococcota</taxon>
        <taxon>Polyangia</taxon>
        <taxon>Polyangiales</taxon>
        <taxon>Polyangiaceae</taxon>
        <taxon>Sorangium</taxon>
    </lineage>
</organism>
<evidence type="ECO:0000256" key="1">
    <source>
        <dbReference type="SAM" id="MobiDB-lite"/>
    </source>
</evidence>
<evidence type="ECO:0000313" key="4">
    <source>
        <dbReference type="Proteomes" id="UP001217485"/>
    </source>
</evidence>
<feature type="region of interest" description="Disordered" evidence="1">
    <location>
        <begin position="303"/>
        <end position="322"/>
    </location>
</feature>
<name>A0ABT5C545_9BACT</name>
<sequence length="374" mass="40834">MENKQWMCERTWHGFVVGTQPLTELAPGGVRSFGAHIHRRGRLIPGEHEIHFADPFLFSPMNRAHVERDVYRVIAIFPECTAGWTLSTPLPDGDFTSRTVTWEFSYDAQGVKQLSATARASVSDASMLLYDDILAELHVLVGRGVCGHPFDDADLLRKIRYAGQGFIQDITAPVLGISELSWRERLLRLRAAQEAMAAERVSFSRNIRGNGPSPVMLLQGHGSPNWSRADALLKVTDFDAVGPSQHGNGQQVAQSSIGRDLIQITHIHAAPALEETSSMPERPARGEGTPMPKKKPEMLGQVVEDASSGGRITQQTDAGSDAQAIRRVQAGKDIAQKKSAAAQMSFSFGRATGAGVIALTVAFLAWLAYQYLTH</sequence>
<dbReference type="EMBL" id="JAQNDK010000003">
    <property type="protein sequence ID" value="MDC0681540.1"/>
    <property type="molecule type" value="Genomic_DNA"/>
</dbReference>
<comment type="caution">
    <text evidence="3">The sequence shown here is derived from an EMBL/GenBank/DDBJ whole genome shotgun (WGS) entry which is preliminary data.</text>
</comment>
<keyword evidence="2" id="KW-1133">Transmembrane helix</keyword>
<keyword evidence="2" id="KW-0812">Transmembrane</keyword>
<dbReference type="Proteomes" id="UP001217485">
    <property type="component" value="Unassembled WGS sequence"/>
</dbReference>
<feature type="transmembrane region" description="Helical" evidence="2">
    <location>
        <begin position="347"/>
        <end position="369"/>
    </location>
</feature>
<evidence type="ECO:0000256" key="2">
    <source>
        <dbReference type="SAM" id="Phobius"/>
    </source>
</evidence>
<keyword evidence="2" id="KW-0472">Membrane</keyword>
<feature type="region of interest" description="Disordered" evidence="1">
    <location>
        <begin position="275"/>
        <end position="297"/>
    </location>
</feature>
<evidence type="ECO:0000313" key="3">
    <source>
        <dbReference type="EMBL" id="MDC0681540.1"/>
    </source>
</evidence>
<keyword evidence="4" id="KW-1185">Reference proteome</keyword>
<gene>
    <name evidence="3" type="ORF">POL72_27625</name>
</gene>
<accession>A0ABT5C545</accession>
<protein>
    <submittedName>
        <fullName evidence="3">Uncharacterized protein</fullName>
    </submittedName>
</protein>
<dbReference type="RefSeq" id="WP_272098705.1">
    <property type="nucleotide sequence ID" value="NZ_JAQNDK010000003.1"/>
</dbReference>